<dbReference type="EMBL" id="JARKNE010000011">
    <property type="protein sequence ID" value="KAK5785061.1"/>
    <property type="molecule type" value="Genomic_DNA"/>
</dbReference>
<organism evidence="1 2">
    <name type="scientific">Gossypium arboreum</name>
    <name type="common">Tree cotton</name>
    <name type="synonym">Gossypium nanking</name>
    <dbReference type="NCBI Taxonomy" id="29729"/>
    <lineage>
        <taxon>Eukaryota</taxon>
        <taxon>Viridiplantae</taxon>
        <taxon>Streptophyta</taxon>
        <taxon>Embryophyta</taxon>
        <taxon>Tracheophyta</taxon>
        <taxon>Spermatophyta</taxon>
        <taxon>Magnoliopsida</taxon>
        <taxon>eudicotyledons</taxon>
        <taxon>Gunneridae</taxon>
        <taxon>Pentapetalae</taxon>
        <taxon>rosids</taxon>
        <taxon>malvids</taxon>
        <taxon>Malvales</taxon>
        <taxon>Malvaceae</taxon>
        <taxon>Malvoideae</taxon>
        <taxon>Gossypium</taxon>
    </lineage>
</organism>
<reference evidence="1 2" key="1">
    <citation type="submission" date="2023-03" db="EMBL/GenBank/DDBJ databases">
        <title>WGS of Gossypium arboreum.</title>
        <authorList>
            <person name="Yu D."/>
        </authorList>
    </citation>
    <scope>NUCLEOTIDE SEQUENCE [LARGE SCALE GENOMIC DNA]</scope>
    <source>
        <tissue evidence="1">Leaf</tissue>
    </source>
</reference>
<proteinExistence type="predicted"/>
<keyword evidence="2" id="KW-1185">Reference proteome</keyword>
<sequence length="212" mass="23864">MHYVSKQNGIEQLLEKTLVVDVAFDDKNPSFFEDLLASPFQGWIIVMVKVVKAKDTVSTAFKSEGNMGSDETGGAGHKDGVTGGVDGMLSRCDIWNNIRWDLGLGFRFLVVTAVVATAEKEEEGKKGRSCEKDWHFTGFYSSQFASQMSNSWNDLKRLGLNTDLSWLVCGGLNKIMYAFEKNEGLPREEMKMELFRETLEDCQLFDKGYSRP</sequence>
<accession>A0ABR0N3K0</accession>
<comment type="caution">
    <text evidence="1">The sequence shown here is derived from an EMBL/GenBank/DDBJ whole genome shotgun (WGS) entry which is preliminary data.</text>
</comment>
<name>A0ABR0N3K0_GOSAR</name>
<protein>
    <submittedName>
        <fullName evidence="1">Uncharacterized protein</fullName>
    </submittedName>
</protein>
<gene>
    <name evidence="1" type="ORF">PVK06_039606</name>
</gene>
<evidence type="ECO:0000313" key="2">
    <source>
        <dbReference type="Proteomes" id="UP001358586"/>
    </source>
</evidence>
<dbReference type="Proteomes" id="UP001358586">
    <property type="component" value="Chromosome 11"/>
</dbReference>
<evidence type="ECO:0000313" key="1">
    <source>
        <dbReference type="EMBL" id="KAK5785061.1"/>
    </source>
</evidence>